<feature type="transmembrane region" description="Helical" evidence="1">
    <location>
        <begin position="21"/>
        <end position="39"/>
    </location>
</feature>
<proteinExistence type="predicted"/>
<keyword evidence="1" id="KW-0472">Membrane</keyword>
<keyword evidence="1" id="KW-0812">Transmembrane</keyword>
<comment type="caution">
    <text evidence="2">The sequence shown here is derived from an EMBL/GenBank/DDBJ whole genome shotgun (WGS) entry which is preliminary data.</text>
</comment>
<name>A0A3H8G2P4_SALER</name>
<dbReference type="AlphaFoldDB" id="A0A3H8G2P4"/>
<protein>
    <submittedName>
        <fullName evidence="2">Uncharacterized protein</fullName>
    </submittedName>
</protein>
<evidence type="ECO:0000313" key="2">
    <source>
        <dbReference type="EMBL" id="MLE29886.1"/>
    </source>
</evidence>
<sequence>MRWCTNHNTRLAFRKEKQEKMVVILVVLTTPIFRFSFPISQLMAKAIPVRGAKFREADVHWRLLSAFISTD</sequence>
<dbReference type="EMBL" id="RUTY01000007">
    <property type="protein sequence ID" value="MLE29886.1"/>
    <property type="molecule type" value="Genomic_DNA"/>
</dbReference>
<gene>
    <name evidence="2" type="ORF">EBH50_07860</name>
</gene>
<reference evidence="2" key="1">
    <citation type="submission" date="2018-10" db="EMBL/GenBank/DDBJ databases">
        <authorList>
            <consortium name="PulseNet: The National Subtyping Network for Foodborne Disease Surveillance"/>
            <person name="Tarr C.L."/>
            <person name="Trees E."/>
            <person name="Katz L.S."/>
            <person name="Carleton-Romer H.A."/>
            <person name="Stroika S."/>
            <person name="Kucerova Z."/>
            <person name="Roache K.F."/>
            <person name="Sabol A.L."/>
            <person name="Besser J."/>
            <person name="Gerner-Smidt P."/>
        </authorList>
    </citation>
    <scope>NUCLEOTIDE SEQUENCE [LARGE SCALE GENOMIC DNA]</scope>
    <source>
        <strain evidence="2">PNUSAS056479</strain>
    </source>
</reference>
<organism evidence="2">
    <name type="scientific">Salmonella enterica</name>
    <name type="common">Salmonella choleraesuis</name>
    <dbReference type="NCBI Taxonomy" id="28901"/>
    <lineage>
        <taxon>Bacteria</taxon>
        <taxon>Pseudomonadati</taxon>
        <taxon>Pseudomonadota</taxon>
        <taxon>Gammaproteobacteria</taxon>
        <taxon>Enterobacterales</taxon>
        <taxon>Enterobacteriaceae</taxon>
        <taxon>Salmonella</taxon>
    </lineage>
</organism>
<evidence type="ECO:0000256" key="1">
    <source>
        <dbReference type="SAM" id="Phobius"/>
    </source>
</evidence>
<dbReference type="Proteomes" id="UP000885317">
    <property type="component" value="Unassembled WGS sequence"/>
</dbReference>
<keyword evidence="1" id="KW-1133">Transmembrane helix</keyword>
<accession>A0A3H8G2P4</accession>